<dbReference type="AlphaFoldDB" id="A0AA87RGF4"/>
<dbReference type="Pfam" id="PF04213">
    <property type="entry name" value="HtaA"/>
    <property type="match status" value="1"/>
</dbReference>
<dbReference type="RefSeq" id="WP_146792523.1">
    <property type="nucleotide sequence ID" value="NZ_BJUU01000002.1"/>
</dbReference>
<gene>
    <name evidence="2" type="ORF">ABA31_04990</name>
</gene>
<organism evidence="2 3">
    <name type="scientific">Agrococcus baldri</name>
    <dbReference type="NCBI Taxonomy" id="153730"/>
    <lineage>
        <taxon>Bacteria</taxon>
        <taxon>Bacillati</taxon>
        <taxon>Actinomycetota</taxon>
        <taxon>Actinomycetes</taxon>
        <taxon>Micrococcales</taxon>
        <taxon>Microbacteriaceae</taxon>
        <taxon>Agrococcus</taxon>
    </lineage>
</organism>
<evidence type="ECO:0000313" key="2">
    <source>
        <dbReference type="EMBL" id="GEK79148.1"/>
    </source>
</evidence>
<reference evidence="2 3" key="1">
    <citation type="submission" date="2019-07" db="EMBL/GenBank/DDBJ databases">
        <title>Whole genome shotgun sequence of Agrococcus baldri NBRC 103055.</title>
        <authorList>
            <person name="Hosoyama A."/>
            <person name="Uohara A."/>
            <person name="Ohji S."/>
            <person name="Ichikawa N."/>
        </authorList>
    </citation>
    <scope>NUCLEOTIDE SEQUENCE [LARGE SCALE GENOMIC DNA]</scope>
    <source>
        <strain evidence="2 3">NBRC 103055</strain>
    </source>
</reference>
<proteinExistence type="predicted"/>
<accession>A0AA87RGF4</accession>
<keyword evidence="3" id="KW-1185">Reference proteome</keyword>
<comment type="caution">
    <text evidence="2">The sequence shown here is derived from an EMBL/GenBank/DDBJ whole genome shotgun (WGS) entry which is preliminary data.</text>
</comment>
<name>A0AA87RGF4_9MICO</name>
<sequence length="158" mass="17303">MPYVIRWGIKSSFREYIGSIEGAEEHVSDGASRLPDGTFVFPAADPAATMDSPELIRCRGAAGFRAHDGLLDVALNEPWIEGSDGDLRLSIRRSGTTSGLRVELARLARVEDMQSDTRWVFDAVLAIGGVHVFDGVYPLGAELDRLVVERLSEEEEAK</sequence>
<protein>
    <recommendedName>
        <fullName evidence="1">Htaa domain-containing protein</fullName>
    </recommendedName>
</protein>
<evidence type="ECO:0000313" key="3">
    <source>
        <dbReference type="Proteomes" id="UP000321749"/>
    </source>
</evidence>
<dbReference type="EMBL" id="BJUU01000002">
    <property type="protein sequence ID" value="GEK79148.1"/>
    <property type="molecule type" value="Genomic_DNA"/>
</dbReference>
<feature type="domain" description="Htaa" evidence="1">
    <location>
        <begin position="6"/>
        <end position="147"/>
    </location>
</feature>
<evidence type="ECO:0000259" key="1">
    <source>
        <dbReference type="Pfam" id="PF04213"/>
    </source>
</evidence>
<dbReference type="Proteomes" id="UP000321749">
    <property type="component" value="Unassembled WGS sequence"/>
</dbReference>
<dbReference type="InterPro" id="IPR007331">
    <property type="entry name" value="Htaa"/>
</dbReference>